<dbReference type="Pfam" id="PF19062">
    <property type="entry name" value="DUF5758"/>
    <property type="match status" value="1"/>
</dbReference>
<dbReference type="InterPro" id="IPR043919">
    <property type="entry name" value="DUF5758"/>
</dbReference>
<reference evidence="1" key="1">
    <citation type="submission" date="2018-10" db="EMBL/GenBank/DDBJ databases">
        <title>Hidden diversity of soil giant viruses.</title>
        <authorList>
            <person name="Schulz F."/>
            <person name="Alteio L."/>
            <person name="Goudeau D."/>
            <person name="Ryan E.M."/>
            <person name="Malmstrom R.R."/>
            <person name="Blanchard J."/>
            <person name="Woyke T."/>
        </authorList>
    </citation>
    <scope>NUCLEOTIDE SEQUENCE</scope>
    <source>
        <strain evidence="1">HAV1</strain>
    </source>
</reference>
<dbReference type="SUPFAM" id="SSF82185">
    <property type="entry name" value="Histone H3 K4-specific methyltransferase SET7/9 N-terminal domain"/>
    <property type="match status" value="1"/>
</dbReference>
<accession>A0A3G5A212</accession>
<proteinExistence type="predicted"/>
<dbReference type="EMBL" id="MK072264">
    <property type="protein sequence ID" value="AYV81235.1"/>
    <property type="molecule type" value="Genomic_DNA"/>
</dbReference>
<name>A0A3G5A212_9VIRU</name>
<organism evidence="1">
    <name type="scientific">Harvfovirus sp</name>
    <dbReference type="NCBI Taxonomy" id="2487768"/>
    <lineage>
        <taxon>Viruses</taxon>
        <taxon>Varidnaviria</taxon>
        <taxon>Bamfordvirae</taxon>
        <taxon>Nucleocytoviricota</taxon>
        <taxon>Megaviricetes</taxon>
        <taxon>Imitervirales</taxon>
        <taxon>Mimiviridae</taxon>
        <taxon>Klosneuvirinae</taxon>
    </lineage>
</organism>
<dbReference type="Gene3D" id="3.90.930.1">
    <property type="match status" value="1"/>
</dbReference>
<gene>
    <name evidence="1" type="ORF">Harvfovirus22_10</name>
</gene>
<evidence type="ECO:0000313" key="1">
    <source>
        <dbReference type="EMBL" id="AYV81235.1"/>
    </source>
</evidence>
<sequence>MRRIRYRQDSSYEMISYLDEKRDGIYESYDRDGCLQRRSMYVNGILNGVDDRYFRKIPISKTRMFNGKKNGRELLYDKLGIIVSEKNYKNDLLDGIATVYHSDGITKATETLFSEGIAIKVILSQDRSGKNKLIPEGNIIVWKSALSKCGEPVFIQIEVNEKIERVTPHQAAGLFKSRIASGLVINIFNKEKKEYDKAISFVYGDNSLVYRKGQHVFPDKFDSNPNNDSSHGINVHVDIEDCYQWFI</sequence>
<protein>
    <submittedName>
        <fullName evidence="1">Uncharacterized protein</fullName>
    </submittedName>
</protein>